<dbReference type="PIRSF" id="PIRSF001221">
    <property type="entry name" value="Amidase_fungi"/>
    <property type="match status" value="1"/>
</dbReference>
<dbReference type="GO" id="GO:0009062">
    <property type="term" value="P:fatty acid catabolic process"/>
    <property type="evidence" value="ECO:0007669"/>
    <property type="project" value="TreeGrafter"/>
</dbReference>
<feature type="active site" description="Charge relay system" evidence="1">
    <location>
        <position position="144"/>
    </location>
</feature>
<dbReference type="InterPro" id="IPR052096">
    <property type="entry name" value="Endocannabinoid_amidase"/>
</dbReference>
<feature type="active site" description="Acyl-ester intermediate" evidence="1">
    <location>
        <position position="243"/>
    </location>
</feature>
<gene>
    <name evidence="3" type="ORF">SteCoe_31961</name>
</gene>
<dbReference type="OrthoDB" id="421993at2759"/>
<dbReference type="PANTHER" id="PTHR45847">
    <property type="entry name" value="FATTY ACID AMIDE HYDROLASE"/>
    <property type="match status" value="1"/>
</dbReference>
<feature type="domain" description="Amidase" evidence="2">
    <location>
        <begin position="92"/>
        <end position="555"/>
    </location>
</feature>
<name>A0A1R2B060_9CILI</name>
<feature type="active site" description="Charge relay system" evidence="1">
    <location>
        <position position="219"/>
    </location>
</feature>
<sequence length="564" mass="63648">MKKQRWPLIVLGGLVTLAALKRIVTRRNLAHKRKMIEQAGQRRKRTVDVDIQMTIKLPEVPETKRQQILNSTILELQSGLDDKSFTCVEIFLSFTHELRTQSAKYNSIVDINVSYGLKRAEKLDLELTQGKKRSQLHGIPISVKDMIAVKNMLSSYGCGNLSQNIIDSDAMLVKILKKKGAVIYVKSSQSQNAQSYETVNIISGVTTHPKDCDRNAGGSSGGEAILMSTKGSCIGLGTDIGGSLRFPALSCGIYTLKPTSNRISRNGPLPLNDYPSLKNSWGPLSRSVDDLVVFCQEIFNTKPHASLPFVPWSQDDFSNDKPLTIGYCLGSSYWPIPECMKKAIHIAKNALENKGHVLVEFILDNEIKEANELGLPMYAYDAEDQARVFPELPLEHMWKMNKALETSPWLCWVYEKILRRFKGEKESFYYKYLSHNTCCDYIDSITQVKLFNKRFIEKVRQSGIDVLLFPYPFPAIRHNTSADLYPGFAYMSIFNLLDFPVGSVPICEIHDDEQKYDVDCKEIWAQAVKKTMQGSSGLFTGVQVAGMPFREEVVLRVMKDIEGR</sequence>
<evidence type="ECO:0000313" key="3">
    <source>
        <dbReference type="EMBL" id="OMJ70142.1"/>
    </source>
</evidence>
<dbReference type="GO" id="GO:0004040">
    <property type="term" value="F:amidase activity"/>
    <property type="evidence" value="ECO:0007669"/>
    <property type="project" value="TreeGrafter"/>
</dbReference>
<dbReference type="Pfam" id="PF01425">
    <property type="entry name" value="Amidase"/>
    <property type="match status" value="1"/>
</dbReference>
<dbReference type="EMBL" id="MPUH01001120">
    <property type="protein sequence ID" value="OMJ70142.1"/>
    <property type="molecule type" value="Genomic_DNA"/>
</dbReference>
<comment type="caution">
    <text evidence="3">The sequence shown here is derived from an EMBL/GenBank/DDBJ whole genome shotgun (WGS) entry which is preliminary data.</text>
</comment>
<proteinExistence type="predicted"/>
<keyword evidence="4" id="KW-1185">Reference proteome</keyword>
<organism evidence="3 4">
    <name type="scientific">Stentor coeruleus</name>
    <dbReference type="NCBI Taxonomy" id="5963"/>
    <lineage>
        <taxon>Eukaryota</taxon>
        <taxon>Sar</taxon>
        <taxon>Alveolata</taxon>
        <taxon>Ciliophora</taxon>
        <taxon>Postciliodesmatophora</taxon>
        <taxon>Heterotrichea</taxon>
        <taxon>Heterotrichida</taxon>
        <taxon>Stentoridae</taxon>
        <taxon>Stentor</taxon>
    </lineage>
</organism>
<dbReference type="Gene3D" id="3.90.1300.10">
    <property type="entry name" value="Amidase signature (AS) domain"/>
    <property type="match status" value="1"/>
</dbReference>
<dbReference type="GO" id="GO:0017064">
    <property type="term" value="F:fatty acid amide hydrolase activity"/>
    <property type="evidence" value="ECO:0007669"/>
    <property type="project" value="TreeGrafter"/>
</dbReference>
<protein>
    <recommendedName>
        <fullName evidence="2">Amidase domain-containing protein</fullName>
    </recommendedName>
</protein>
<evidence type="ECO:0000259" key="2">
    <source>
        <dbReference type="Pfam" id="PF01425"/>
    </source>
</evidence>
<evidence type="ECO:0000256" key="1">
    <source>
        <dbReference type="PIRSR" id="PIRSR001221-1"/>
    </source>
</evidence>
<accession>A0A1R2B060</accession>
<dbReference type="InterPro" id="IPR036928">
    <property type="entry name" value="AS_sf"/>
</dbReference>
<dbReference type="InterPro" id="IPR023631">
    <property type="entry name" value="Amidase_dom"/>
</dbReference>
<dbReference type="PANTHER" id="PTHR45847:SF6">
    <property type="entry name" value="FATTY ACID AMIDE HYDROLASE"/>
    <property type="match status" value="1"/>
</dbReference>
<dbReference type="AlphaFoldDB" id="A0A1R2B060"/>
<evidence type="ECO:0000313" key="4">
    <source>
        <dbReference type="Proteomes" id="UP000187209"/>
    </source>
</evidence>
<dbReference type="Proteomes" id="UP000187209">
    <property type="component" value="Unassembled WGS sequence"/>
</dbReference>
<reference evidence="3 4" key="1">
    <citation type="submission" date="2016-11" db="EMBL/GenBank/DDBJ databases">
        <title>The macronuclear genome of Stentor coeruleus: a giant cell with tiny introns.</title>
        <authorList>
            <person name="Slabodnick M."/>
            <person name="Ruby J.G."/>
            <person name="Reiff S.B."/>
            <person name="Swart E.C."/>
            <person name="Gosai S."/>
            <person name="Prabakaran S."/>
            <person name="Witkowska E."/>
            <person name="Larue G.E."/>
            <person name="Fisher S."/>
            <person name="Freeman R.M."/>
            <person name="Gunawardena J."/>
            <person name="Chu W."/>
            <person name="Stover N.A."/>
            <person name="Gregory B.D."/>
            <person name="Nowacki M."/>
            <person name="Derisi J."/>
            <person name="Roy S.W."/>
            <person name="Marshall W.F."/>
            <person name="Sood P."/>
        </authorList>
    </citation>
    <scope>NUCLEOTIDE SEQUENCE [LARGE SCALE GENOMIC DNA]</scope>
    <source>
        <strain evidence="3">WM001</strain>
    </source>
</reference>
<dbReference type="SUPFAM" id="SSF75304">
    <property type="entry name" value="Amidase signature (AS) enzymes"/>
    <property type="match status" value="1"/>
</dbReference>